<evidence type="ECO:0000313" key="2">
    <source>
        <dbReference type="Proteomes" id="UP001501183"/>
    </source>
</evidence>
<dbReference type="EMBL" id="BAABFB010000040">
    <property type="protein sequence ID" value="GAA4479426.1"/>
    <property type="molecule type" value="Genomic_DNA"/>
</dbReference>
<sequence>MSGALVLTIDFADGSVSAGLIDTGTGLAHRLSVGAGEQGPDARPRPDLIVPAATSAAAVASARLGGVVTGPDTLVLTHPADWTPGRVGGLRDAATAAGFAPGRVTVQPTGRA</sequence>
<dbReference type="RefSeq" id="WP_345345168.1">
    <property type="nucleotide sequence ID" value="NZ_BAABFB010000040.1"/>
</dbReference>
<gene>
    <name evidence="1" type="ORF">GCM10023094_24530</name>
</gene>
<keyword evidence="2" id="KW-1185">Reference proteome</keyword>
<reference evidence="2" key="1">
    <citation type="journal article" date="2019" name="Int. J. Syst. Evol. Microbiol.">
        <title>The Global Catalogue of Microorganisms (GCM) 10K type strain sequencing project: providing services to taxonomists for standard genome sequencing and annotation.</title>
        <authorList>
            <consortium name="The Broad Institute Genomics Platform"/>
            <consortium name="The Broad Institute Genome Sequencing Center for Infectious Disease"/>
            <person name="Wu L."/>
            <person name="Ma J."/>
        </authorList>
    </citation>
    <scope>NUCLEOTIDE SEQUENCE [LARGE SCALE GENOMIC DNA]</scope>
    <source>
        <strain evidence="2">JCM 32206</strain>
    </source>
</reference>
<comment type="caution">
    <text evidence="1">The sequence shown here is derived from an EMBL/GenBank/DDBJ whole genome shotgun (WGS) entry which is preliminary data.</text>
</comment>
<accession>A0ABP8P3G8</accession>
<organism evidence="1 2">
    <name type="scientific">Rhodococcus olei</name>
    <dbReference type="NCBI Taxonomy" id="2161675"/>
    <lineage>
        <taxon>Bacteria</taxon>
        <taxon>Bacillati</taxon>
        <taxon>Actinomycetota</taxon>
        <taxon>Actinomycetes</taxon>
        <taxon>Mycobacteriales</taxon>
        <taxon>Nocardiaceae</taxon>
        <taxon>Rhodococcus</taxon>
    </lineage>
</organism>
<name>A0ABP8P3G8_9NOCA</name>
<proteinExistence type="predicted"/>
<protein>
    <submittedName>
        <fullName evidence="1">Uncharacterized protein</fullName>
    </submittedName>
</protein>
<evidence type="ECO:0000313" key="1">
    <source>
        <dbReference type="EMBL" id="GAA4479426.1"/>
    </source>
</evidence>
<dbReference type="Proteomes" id="UP001501183">
    <property type="component" value="Unassembled WGS sequence"/>
</dbReference>